<proteinExistence type="predicted"/>
<reference evidence="2" key="1">
    <citation type="journal article" date="2006" name="BMC Biol.">
        <title>The complete chloroplast DNA sequence of the green alga Oltmannsiellopsis viridis reveals a distinctive quadripartite architecture in the chloroplast genome of early diverging ulvophytes.</title>
        <authorList>
            <person name="Pombert J.F."/>
            <person name="Lemieux C."/>
            <person name="Turmel M."/>
        </authorList>
    </citation>
    <scope>NUCLEOTIDE SEQUENCE</scope>
</reference>
<sequence>MTLQTIQKDLIFGTLLGDGNLQTDSNGKTWRYRALQKSAHKEYLFYKYEILKSLCGSGTIPKEGETYDERTGKTYTRWFFNTLTDPSLKFYGDMFYTYDKNKGKWVKDVPVNVEKFLTARAIAYWYMDDGSLKSLGQSNAMRICTESFSVEGVKRLQKALNNSFGINTTLTKKTKEINKETKERVLVGYRIAIPEASSEAFRKLIEPFLVDCMKYKVSDGNKGHL</sequence>
<dbReference type="SUPFAM" id="SSF55608">
    <property type="entry name" value="Homing endonucleases"/>
    <property type="match status" value="1"/>
</dbReference>
<name>Q8WL03_9CHLO</name>
<dbReference type="InterPro" id="IPR027434">
    <property type="entry name" value="Homing_endonucl"/>
</dbReference>
<geneLocation type="chloroplast" evidence="2"/>
<dbReference type="EMBL" id="L43356">
    <property type="protein sequence ID" value="AAL34370.1"/>
    <property type="molecule type" value="Genomic_DNA"/>
</dbReference>
<dbReference type="AlphaFoldDB" id="Q8WL03"/>
<evidence type="ECO:0000259" key="1">
    <source>
        <dbReference type="Pfam" id="PF03161"/>
    </source>
</evidence>
<dbReference type="Gene3D" id="3.10.28.10">
    <property type="entry name" value="Homing endonucleases"/>
    <property type="match status" value="2"/>
</dbReference>
<accession>Q8WL03</accession>
<dbReference type="InterPro" id="IPR004860">
    <property type="entry name" value="LAGLIDADG_dom"/>
</dbReference>
<feature type="domain" description="Homing endonuclease LAGLIDADG" evidence="1">
    <location>
        <begin position="10"/>
        <end position="197"/>
    </location>
</feature>
<evidence type="ECO:0000313" key="2">
    <source>
        <dbReference type="EMBL" id="AAL34370.1"/>
    </source>
</evidence>
<protein>
    <recommendedName>
        <fullName evidence="1">Homing endonuclease LAGLIDADG domain-containing protein</fullName>
    </recommendedName>
</protein>
<keyword evidence="2" id="KW-0934">Plastid</keyword>
<keyword evidence="2" id="KW-0150">Chloroplast</keyword>
<dbReference type="Pfam" id="PF03161">
    <property type="entry name" value="LAGLIDADG_2"/>
    <property type="match status" value="1"/>
</dbReference>
<organism evidence="2">
    <name type="scientific">Chlamydomonas zebra</name>
    <dbReference type="NCBI Taxonomy" id="28464"/>
    <lineage>
        <taxon>Eukaryota</taxon>
        <taxon>Viridiplantae</taxon>
        <taxon>Chlorophyta</taxon>
        <taxon>core chlorophytes</taxon>
        <taxon>Chlorophyceae</taxon>
        <taxon>CS clade</taxon>
        <taxon>Chlamydomonadales</taxon>
        <taxon>Chlamydomonadaceae</taxon>
        <taxon>Chlamydomonas</taxon>
    </lineage>
</organism>
<dbReference type="GO" id="GO:0004519">
    <property type="term" value="F:endonuclease activity"/>
    <property type="evidence" value="ECO:0007669"/>
    <property type="project" value="InterPro"/>
</dbReference>